<feature type="domain" description="Copper amine oxidase N3-terminal" evidence="11">
    <location>
        <begin position="109"/>
        <end position="209"/>
    </location>
</feature>
<gene>
    <name evidence="12" type="ORF">GOZ90_24155</name>
</gene>
<dbReference type="EC" id="1.4.3.-" evidence="8"/>
<feature type="domain" description="Copper amine oxidase catalytic" evidence="9">
    <location>
        <begin position="232"/>
        <end position="630"/>
    </location>
</feature>
<reference evidence="12 13" key="1">
    <citation type="submission" date="2019-12" db="EMBL/GenBank/DDBJ databases">
        <title>Whole-genome sequencing of Allorhizobium vitis.</title>
        <authorList>
            <person name="Gan H.M."/>
            <person name="Szegedi E."/>
            <person name="Burr T."/>
            <person name="Savka M.A."/>
        </authorList>
    </citation>
    <scope>NUCLEOTIDE SEQUENCE [LARGE SCALE GENOMIC DNA]</scope>
    <source>
        <strain evidence="12 13">CG516</strain>
    </source>
</reference>
<feature type="active site" description="Proton acceptor" evidence="6">
    <location>
        <position position="304"/>
    </location>
</feature>
<evidence type="ECO:0000259" key="9">
    <source>
        <dbReference type="Pfam" id="PF01179"/>
    </source>
</evidence>
<comment type="cofactor">
    <cofactor evidence="8">
        <name>Cu cation</name>
        <dbReference type="ChEBI" id="CHEBI:23378"/>
    </cofactor>
    <text evidence="8">Contains 1 topaquinone per subunit.</text>
</comment>
<proteinExistence type="inferred from homology"/>
<evidence type="ECO:0000256" key="5">
    <source>
        <dbReference type="ARBA" id="ARBA00023008"/>
    </source>
</evidence>
<accession>A0A6L6VIW0</accession>
<comment type="similarity">
    <text evidence="1 8">Belongs to the copper/topaquinone oxidase family.</text>
</comment>
<keyword evidence="3 6" id="KW-0801">TPQ</keyword>
<keyword evidence="2 8" id="KW-0479">Metal-binding</keyword>
<dbReference type="GO" id="GO:0008131">
    <property type="term" value="F:primary methylamine oxidase activity"/>
    <property type="evidence" value="ECO:0007669"/>
    <property type="project" value="InterPro"/>
</dbReference>
<evidence type="ECO:0000256" key="8">
    <source>
        <dbReference type="RuleBase" id="RU000672"/>
    </source>
</evidence>
<sequence>MDTCCASAAPRQIPLSITHPLQPLTPDEIRAVATIVRKDPPYGDDTRFETIELMEPDKATVRAFSSGALIARKARVNVFSAAAVTVTSLVVCLDTQTILTRKDFPGKRPMIQLEQFLSIEGIVRADPEFIAACAKRGITDMETVCVDPWSAGNFGVPGEEGRHLCHIFCWLRLRENENFYAHPIEGLNAVIDLITGKVIRVDDYGVVPVPMQEVNYESQFIETFQPTAKPIDVVQQEGVNFVFDGHRITWRNWSLVVGFNAREALTLHDIRFDGRPIVNRASIVEMTVPYGSPDNGHFRKNVFDIGEYGIGKLANSLKLGCDCLGVIKYLDVHLNTMDGDPWTIEKAICIHEEDSGLLWKHMDFRTERSEIRRGAKLVVSTICTVGNYEYGLYWYLFLDGTIEHEVKATGIINTAACIPGQPPKYGREVAPGVVGHIHQHILCARLDMAVDGDANSVVECNTYAEPLGPANPYGNAFFEEQTVLARESEAARRADPASHRYWKVINPNKTNYTGAPVGYKLEANHCVTPFVHPNSPSGKRATFVQNHVWVTAFDPEERFPAGDFVNHSDGAGGLIEFVAKNRPIENTDIVLWHVFGLHHPVRVEDFPVQPCVFTGFKLMPSGFFDRNPAINLPPVVNTASCAA</sequence>
<evidence type="ECO:0000256" key="7">
    <source>
        <dbReference type="PIRSR" id="PIRSR600269-51"/>
    </source>
</evidence>
<feature type="modified residue" description="2',4',5'-topaquinone" evidence="7">
    <location>
        <position position="388"/>
    </location>
</feature>
<name>A0A6L6VIW0_AGRVI</name>
<dbReference type="AlphaFoldDB" id="A0A6L6VIW0"/>
<dbReference type="Pfam" id="PF02727">
    <property type="entry name" value="Cu_amine_oxidN2"/>
    <property type="match status" value="1"/>
</dbReference>
<dbReference type="InterPro" id="IPR015798">
    <property type="entry name" value="Cu_amine_oxidase_C"/>
</dbReference>
<dbReference type="Gene3D" id="2.70.98.20">
    <property type="entry name" value="Copper amine oxidase, catalytic domain"/>
    <property type="match status" value="1"/>
</dbReference>
<dbReference type="PANTHER" id="PTHR10638">
    <property type="entry name" value="COPPER AMINE OXIDASE"/>
    <property type="match status" value="1"/>
</dbReference>
<dbReference type="InterPro" id="IPR015800">
    <property type="entry name" value="Cu_amine_oxidase_N2"/>
</dbReference>
<dbReference type="Pfam" id="PF02728">
    <property type="entry name" value="Cu_amine_oxidN3"/>
    <property type="match status" value="1"/>
</dbReference>
<dbReference type="SUPFAM" id="SSF54416">
    <property type="entry name" value="Amine oxidase N-terminal region"/>
    <property type="match status" value="2"/>
</dbReference>
<evidence type="ECO:0000259" key="10">
    <source>
        <dbReference type="Pfam" id="PF02727"/>
    </source>
</evidence>
<dbReference type="SUPFAM" id="SSF49998">
    <property type="entry name" value="Amine oxidase catalytic domain"/>
    <property type="match status" value="1"/>
</dbReference>
<evidence type="ECO:0000256" key="4">
    <source>
        <dbReference type="ARBA" id="ARBA00023002"/>
    </source>
</evidence>
<dbReference type="InterPro" id="IPR000269">
    <property type="entry name" value="Cu_amine_oxidase"/>
</dbReference>
<dbReference type="Gene3D" id="3.10.450.40">
    <property type="match status" value="2"/>
</dbReference>
<evidence type="ECO:0000259" key="11">
    <source>
        <dbReference type="Pfam" id="PF02728"/>
    </source>
</evidence>
<feature type="domain" description="Copper amine oxidase N2-terminal" evidence="10">
    <location>
        <begin position="19"/>
        <end position="99"/>
    </location>
</feature>
<comment type="PTM">
    <text evidence="7 8">Topaquinone (TPQ) is generated by copper-dependent autoxidation of a specific tyrosyl residue.</text>
</comment>
<comment type="caution">
    <text evidence="12">The sequence shown here is derived from an EMBL/GenBank/DDBJ whole genome shotgun (WGS) entry which is preliminary data.</text>
</comment>
<dbReference type="InterPro" id="IPR015802">
    <property type="entry name" value="Cu_amine_oxidase_N3"/>
</dbReference>
<dbReference type="Proteomes" id="UP000477951">
    <property type="component" value="Unassembled WGS sequence"/>
</dbReference>
<dbReference type="GO" id="GO:0009308">
    <property type="term" value="P:amine metabolic process"/>
    <property type="evidence" value="ECO:0007669"/>
    <property type="project" value="UniProtKB-UniRule"/>
</dbReference>
<protein>
    <recommendedName>
        <fullName evidence="8">Amine oxidase</fullName>
        <ecNumber evidence="8">1.4.3.-</ecNumber>
    </recommendedName>
</protein>
<evidence type="ECO:0000313" key="12">
    <source>
        <dbReference type="EMBL" id="MUZ75763.1"/>
    </source>
</evidence>
<dbReference type="InterPro" id="IPR049948">
    <property type="entry name" value="Cu_Am_ox_TPQ-bd"/>
</dbReference>
<evidence type="ECO:0000256" key="1">
    <source>
        <dbReference type="ARBA" id="ARBA00007983"/>
    </source>
</evidence>
<dbReference type="RefSeq" id="WP_156616370.1">
    <property type="nucleotide sequence ID" value="NZ_WPHR01000036.1"/>
</dbReference>
<dbReference type="InterPro" id="IPR036460">
    <property type="entry name" value="Cu_amine_oxidase_C_sf"/>
</dbReference>
<feature type="active site" description="Schiff-base intermediate with substrate; via topaquinone" evidence="6">
    <location>
        <position position="388"/>
    </location>
</feature>
<dbReference type="EMBL" id="WPHR01000036">
    <property type="protein sequence ID" value="MUZ75763.1"/>
    <property type="molecule type" value="Genomic_DNA"/>
</dbReference>
<dbReference type="InterPro" id="IPR016182">
    <property type="entry name" value="Cu_amine_oxidase_N-reg"/>
</dbReference>
<evidence type="ECO:0000313" key="13">
    <source>
        <dbReference type="Proteomes" id="UP000477951"/>
    </source>
</evidence>
<organism evidence="12 13">
    <name type="scientific">Agrobacterium vitis</name>
    <name type="common">Rhizobium vitis</name>
    <dbReference type="NCBI Taxonomy" id="373"/>
    <lineage>
        <taxon>Bacteria</taxon>
        <taxon>Pseudomonadati</taxon>
        <taxon>Pseudomonadota</taxon>
        <taxon>Alphaproteobacteria</taxon>
        <taxon>Hyphomicrobiales</taxon>
        <taxon>Rhizobiaceae</taxon>
        <taxon>Rhizobium/Agrobacterium group</taxon>
        <taxon>Agrobacterium</taxon>
    </lineage>
</organism>
<dbReference type="PROSITE" id="PS01164">
    <property type="entry name" value="COPPER_AMINE_OXID_1"/>
    <property type="match status" value="1"/>
</dbReference>
<dbReference type="NCBIfam" id="NF008559">
    <property type="entry name" value="PRK11504.1"/>
    <property type="match status" value="1"/>
</dbReference>
<dbReference type="GO" id="GO:0048038">
    <property type="term" value="F:quinone binding"/>
    <property type="evidence" value="ECO:0007669"/>
    <property type="project" value="InterPro"/>
</dbReference>
<evidence type="ECO:0000256" key="3">
    <source>
        <dbReference type="ARBA" id="ARBA00022772"/>
    </source>
</evidence>
<dbReference type="PANTHER" id="PTHR10638:SF41">
    <property type="entry name" value="AMINE OXIDASE"/>
    <property type="match status" value="1"/>
</dbReference>
<dbReference type="GO" id="GO:0005507">
    <property type="term" value="F:copper ion binding"/>
    <property type="evidence" value="ECO:0007669"/>
    <property type="project" value="InterPro"/>
</dbReference>
<evidence type="ECO:0000256" key="2">
    <source>
        <dbReference type="ARBA" id="ARBA00022723"/>
    </source>
</evidence>
<keyword evidence="5 8" id="KW-0186">Copper</keyword>
<keyword evidence="4 8" id="KW-0560">Oxidoreductase</keyword>
<evidence type="ECO:0000256" key="6">
    <source>
        <dbReference type="PIRSR" id="PIRSR600269-50"/>
    </source>
</evidence>
<dbReference type="Pfam" id="PF01179">
    <property type="entry name" value="Cu_amine_oxid"/>
    <property type="match status" value="1"/>
</dbReference>